<dbReference type="EMBL" id="CAJOBD010001741">
    <property type="protein sequence ID" value="CAF3827879.1"/>
    <property type="molecule type" value="Genomic_DNA"/>
</dbReference>
<dbReference type="Proteomes" id="UP000663889">
    <property type="component" value="Unassembled WGS sequence"/>
</dbReference>
<dbReference type="EMBL" id="CAJNOL010016607">
    <property type="protein sequence ID" value="CAF1675720.1"/>
    <property type="molecule type" value="Genomic_DNA"/>
</dbReference>
<dbReference type="Proteomes" id="UP000663836">
    <property type="component" value="Unassembled WGS sequence"/>
</dbReference>
<dbReference type="AlphaFoldDB" id="A0A816GLX7"/>
<evidence type="ECO:0000313" key="7">
    <source>
        <dbReference type="Proteomes" id="UP000663870"/>
    </source>
</evidence>
<dbReference type="Proteomes" id="UP000663854">
    <property type="component" value="Unassembled WGS sequence"/>
</dbReference>
<comment type="caution">
    <text evidence="4">The sequence shown here is derived from an EMBL/GenBank/DDBJ whole genome shotgun (WGS) entry which is preliminary data.</text>
</comment>
<dbReference type="EMBL" id="CAJNOU010007094">
    <property type="protein sequence ID" value="CAF1518590.1"/>
    <property type="molecule type" value="Genomic_DNA"/>
</dbReference>
<protein>
    <submittedName>
        <fullName evidence="4">Uncharacterized protein</fullName>
    </submittedName>
</protein>
<organism evidence="4 7">
    <name type="scientific">Rotaria sordida</name>
    <dbReference type="NCBI Taxonomy" id="392033"/>
    <lineage>
        <taxon>Eukaryota</taxon>
        <taxon>Metazoa</taxon>
        <taxon>Spiralia</taxon>
        <taxon>Gnathifera</taxon>
        <taxon>Rotifera</taxon>
        <taxon>Eurotatoria</taxon>
        <taxon>Bdelloidea</taxon>
        <taxon>Philodinida</taxon>
        <taxon>Philodinidae</taxon>
        <taxon>Rotaria</taxon>
    </lineage>
</organism>
<evidence type="ECO:0000313" key="1">
    <source>
        <dbReference type="EMBL" id="CAF1165082.1"/>
    </source>
</evidence>
<dbReference type="Proteomes" id="UP000663864">
    <property type="component" value="Unassembled WGS sequence"/>
</dbReference>
<accession>A0A816GLX7</accession>
<evidence type="ECO:0000313" key="6">
    <source>
        <dbReference type="EMBL" id="CAF4185282.1"/>
    </source>
</evidence>
<sequence length="77" mass="8794">MDELNKGTFISQQRFYSVTIDSDNIQMTIMVKGVPNELVDILVHDSKFESIIHLISHFSDEKLQAQIIINSTNIICL</sequence>
<proteinExistence type="predicted"/>
<dbReference type="EMBL" id="CAJOBE010015026">
    <property type="protein sequence ID" value="CAF4185282.1"/>
    <property type="molecule type" value="Genomic_DNA"/>
</dbReference>
<dbReference type="Proteomes" id="UP000663870">
    <property type="component" value="Unassembled WGS sequence"/>
</dbReference>
<evidence type="ECO:0000313" key="5">
    <source>
        <dbReference type="EMBL" id="CAF3827879.1"/>
    </source>
</evidence>
<evidence type="ECO:0000313" key="2">
    <source>
        <dbReference type="EMBL" id="CAF1518590.1"/>
    </source>
</evidence>
<dbReference type="EMBL" id="CAJNOH010014701">
    <property type="protein sequence ID" value="CAF1557536.1"/>
    <property type="molecule type" value="Genomic_DNA"/>
</dbReference>
<keyword evidence="7" id="KW-1185">Reference proteome</keyword>
<reference evidence="4" key="1">
    <citation type="submission" date="2021-02" db="EMBL/GenBank/DDBJ databases">
        <authorList>
            <person name="Nowell W R."/>
        </authorList>
    </citation>
    <scope>NUCLEOTIDE SEQUENCE</scope>
</reference>
<dbReference type="Proteomes" id="UP000663874">
    <property type="component" value="Unassembled WGS sequence"/>
</dbReference>
<dbReference type="EMBL" id="CAJNOT010001213">
    <property type="protein sequence ID" value="CAF1165082.1"/>
    <property type="molecule type" value="Genomic_DNA"/>
</dbReference>
<evidence type="ECO:0000313" key="4">
    <source>
        <dbReference type="EMBL" id="CAF1675720.1"/>
    </source>
</evidence>
<gene>
    <name evidence="6" type="ORF">FNK824_LOCUS35449</name>
    <name evidence="5" type="ORF">JBS370_LOCUS16868</name>
    <name evidence="4" type="ORF">JXQ802_LOCUS58334</name>
    <name evidence="3" type="ORF">PYM288_LOCUS41713</name>
    <name evidence="2" type="ORF">SEV965_LOCUS36912</name>
    <name evidence="1" type="ORF">ZHD862_LOCUS20904</name>
</gene>
<name>A0A816GLX7_9BILA</name>
<evidence type="ECO:0000313" key="3">
    <source>
        <dbReference type="EMBL" id="CAF1557536.1"/>
    </source>
</evidence>